<dbReference type="Gene3D" id="3.40.50.1820">
    <property type="entry name" value="alpha/beta hydrolase"/>
    <property type="match status" value="1"/>
</dbReference>
<protein>
    <submittedName>
        <fullName evidence="2">3-oxoadipate enol-lactonase / 4-carboxymuconolactone decarboxylase</fullName>
    </submittedName>
</protein>
<dbReference type="GO" id="GO:0047570">
    <property type="term" value="F:3-oxoadipate enol-lactonase activity"/>
    <property type="evidence" value="ECO:0007669"/>
    <property type="project" value="InterPro"/>
</dbReference>
<feature type="domain" description="AB hydrolase-1" evidence="1">
    <location>
        <begin position="26"/>
        <end position="243"/>
    </location>
</feature>
<dbReference type="SUPFAM" id="SSF53474">
    <property type="entry name" value="alpha/beta-Hydrolases"/>
    <property type="match status" value="1"/>
</dbReference>
<evidence type="ECO:0000259" key="1">
    <source>
        <dbReference type="Pfam" id="PF00561"/>
    </source>
</evidence>
<dbReference type="Proteomes" id="UP000198327">
    <property type="component" value="Unassembled WGS sequence"/>
</dbReference>
<dbReference type="GO" id="GO:0016020">
    <property type="term" value="C:membrane"/>
    <property type="evidence" value="ECO:0007669"/>
    <property type="project" value="TreeGrafter"/>
</dbReference>
<evidence type="ECO:0000313" key="3">
    <source>
        <dbReference type="Proteomes" id="UP000198327"/>
    </source>
</evidence>
<sequence length="262" mass="27751">MRYTASMPVELAHDLVEATTPSTCTVVLIGSLGSDRSMWNPQIHALTTVADVVAVDLRGHGGSPAPTGPYTVAELAEDVLAVLDSLGRERVHVVGLSLGGAVGQWLAVHRPKRVDSLTLLCTSARFGEPQGWSDRAATVRSSGTESLADAVIARWFTSEFDGDTATFRHMISSTPDEGYAACCEALAEWDNRADLATITTPTLVIAGEQDPATTPEDMRILADGIPDSKFHVLSPAAHLANIEQAEQVSQLLVGHVTEAAKA</sequence>
<accession>A0A239MUA1</accession>
<evidence type="ECO:0000313" key="2">
    <source>
        <dbReference type="EMBL" id="SNT45429.1"/>
    </source>
</evidence>
<dbReference type="NCBIfam" id="TIGR02427">
    <property type="entry name" value="protocat_pcaD"/>
    <property type="match status" value="1"/>
</dbReference>
<name>A0A239MUA1_9NOCA</name>
<dbReference type="GO" id="GO:0042952">
    <property type="term" value="P:beta-ketoadipate pathway"/>
    <property type="evidence" value="ECO:0007669"/>
    <property type="project" value="InterPro"/>
</dbReference>
<dbReference type="InterPro" id="IPR026968">
    <property type="entry name" value="PcaD/CatD"/>
</dbReference>
<dbReference type="GO" id="GO:0046464">
    <property type="term" value="P:acylglycerol catabolic process"/>
    <property type="evidence" value="ECO:0007669"/>
    <property type="project" value="TreeGrafter"/>
</dbReference>
<organism evidence="2 3">
    <name type="scientific">Rhodococcoides kyotonense</name>
    <dbReference type="NCBI Taxonomy" id="398843"/>
    <lineage>
        <taxon>Bacteria</taxon>
        <taxon>Bacillati</taxon>
        <taxon>Actinomycetota</taxon>
        <taxon>Actinomycetes</taxon>
        <taxon>Mycobacteriales</taxon>
        <taxon>Nocardiaceae</taxon>
        <taxon>Rhodococcoides</taxon>
    </lineage>
</organism>
<gene>
    <name evidence="2" type="ORF">SAMN05421642_12170</name>
</gene>
<dbReference type="PANTHER" id="PTHR43798">
    <property type="entry name" value="MONOACYLGLYCEROL LIPASE"/>
    <property type="match status" value="1"/>
</dbReference>
<dbReference type="GO" id="GO:0047372">
    <property type="term" value="F:monoacylglycerol lipase activity"/>
    <property type="evidence" value="ECO:0007669"/>
    <property type="project" value="TreeGrafter"/>
</dbReference>
<dbReference type="PANTHER" id="PTHR43798:SF5">
    <property type="entry name" value="MONOACYLGLYCEROL LIPASE ABHD6"/>
    <property type="match status" value="1"/>
</dbReference>
<dbReference type="InterPro" id="IPR000073">
    <property type="entry name" value="AB_hydrolase_1"/>
</dbReference>
<dbReference type="EMBL" id="FZOW01000021">
    <property type="protein sequence ID" value="SNT45429.1"/>
    <property type="molecule type" value="Genomic_DNA"/>
</dbReference>
<dbReference type="InterPro" id="IPR050266">
    <property type="entry name" value="AB_hydrolase_sf"/>
</dbReference>
<dbReference type="Pfam" id="PF00561">
    <property type="entry name" value="Abhydrolase_1"/>
    <property type="match status" value="1"/>
</dbReference>
<reference evidence="3" key="1">
    <citation type="submission" date="2017-06" db="EMBL/GenBank/DDBJ databases">
        <authorList>
            <person name="Varghese N."/>
            <person name="Submissions S."/>
        </authorList>
    </citation>
    <scope>NUCLEOTIDE SEQUENCE [LARGE SCALE GENOMIC DNA]</scope>
    <source>
        <strain evidence="3">JCM 23211</strain>
    </source>
</reference>
<proteinExistence type="predicted"/>
<keyword evidence="3" id="KW-1185">Reference proteome</keyword>
<dbReference type="AlphaFoldDB" id="A0A239MUA1"/>
<dbReference type="InterPro" id="IPR029058">
    <property type="entry name" value="AB_hydrolase_fold"/>
</dbReference>
<dbReference type="PRINTS" id="PR00111">
    <property type="entry name" value="ABHYDROLASE"/>
</dbReference>